<feature type="chain" id="PRO_5043684757" evidence="4">
    <location>
        <begin position="31"/>
        <end position="645"/>
    </location>
</feature>
<feature type="compositionally biased region" description="Pro residues" evidence="3">
    <location>
        <begin position="551"/>
        <end position="560"/>
    </location>
</feature>
<feature type="compositionally biased region" description="Pro residues" evidence="3">
    <location>
        <begin position="494"/>
        <end position="505"/>
    </location>
</feature>
<name>A0AAV1E9J1_OLDCO</name>
<dbReference type="Gene3D" id="1.10.110.10">
    <property type="entry name" value="Plant lipid-transfer and hydrophobic proteins"/>
    <property type="match status" value="1"/>
</dbReference>
<evidence type="ECO:0000256" key="1">
    <source>
        <dbReference type="ARBA" id="ARBA00022448"/>
    </source>
</evidence>
<dbReference type="InterPro" id="IPR025558">
    <property type="entry name" value="DUF4283"/>
</dbReference>
<evidence type="ECO:0000259" key="5">
    <source>
        <dbReference type="Pfam" id="PF14111"/>
    </source>
</evidence>
<dbReference type="GO" id="GO:0006869">
    <property type="term" value="P:lipid transport"/>
    <property type="evidence" value="ECO:0007669"/>
    <property type="project" value="InterPro"/>
</dbReference>
<feature type="domain" description="DUF4283" evidence="5">
    <location>
        <begin position="148"/>
        <end position="219"/>
    </location>
</feature>
<evidence type="ECO:0000256" key="2">
    <source>
        <dbReference type="ARBA" id="ARBA00023121"/>
    </source>
</evidence>
<feature type="compositionally biased region" description="Low complexity" evidence="3">
    <location>
        <begin position="530"/>
        <end position="550"/>
    </location>
</feature>
<evidence type="ECO:0000256" key="3">
    <source>
        <dbReference type="SAM" id="MobiDB-lite"/>
    </source>
</evidence>
<gene>
    <name evidence="6" type="ORF">OLC1_LOCUS22679</name>
</gene>
<feature type="region of interest" description="Disordered" evidence="3">
    <location>
        <begin position="489"/>
        <end position="511"/>
    </location>
</feature>
<dbReference type="EMBL" id="OX459125">
    <property type="protein sequence ID" value="CAI9116361.1"/>
    <property type="molecule type" value="Genomic_DNA"/>
</dbReference>
<dbReference type="Pfam" id="PF14111">
    <property type="entry name" value="DUF4283"/>
    <property type="match status" value="1"/>
</dbReference>
<feature type="region of interest" description="Disordered" evidence="3">
    <location>
        <begin position="528"/>
        <end position="571"/>
    </location>
</feature>
<dbReference type="AlphaFoldDB" id="A0AAV1E9J1"/>
<keyword evidence="1" id="KW-0813">Transport</keyword>
<reference evidence="6" key="1">
    <citation type="submission" date="2023-03" db="EMBL/GenBank/DDBJ databases">
        <authorList>
            <person name="Julca I."/>
        </authorList>
    </citation>
    <scope>NUCLEOTIDE SEQUENCE</scope>
</reference>
<dbReference type="PANTHER" id="PTHR31286:SF167">
    <property type="entry name" value="OS09G0268800 PROTEIN"/>
    <property type="match status" value="1"/>
</dbReference>
<dbReference type="CDD" id="cd01959">
    <property type="entry name" value="nsLTP2"/>
    <property type="match status" value="1"/>
</dbReference>
<feature type="compositionally biased region" description="Polar residues" evidence="3">
    <location>
        <begin position="352"/>
        <end position="371"/>
    </location>
</feature>
<dbReference type="InterPro" id="IPR033872">
    <property type="entry name" value="nsLTP2"/>
</dbReference>
<dbReference type="GO" id="GO:0008289">
    <property type="term" value="F:lipid binding"/>
    <property type="evidence" value="ECO:0007669"/>
    <property type="project" value="UniProtKB-KW"/>
</dbReference>
<accession>A0AAV1E9J1</accession>
<keyword evidence="4" id="KW-0732">Signal</keyword>
<evidence type="ECO:0000313" key="7">
    <source>
        <dbReference type="Proteomes" id="UP001161247"/>
    </source>
</evidence>
<dbReference type="SUPFAM" id="SSF47699">
    <property type="entry name" value="Bifunctional inhibitor/lipid-transfer protein/seed storage 2S albumin"/>
    <property type="match status" value="1"/>
</dbReference>
<evidence type="ECO:0000256" key="4">
    <source>
        <dbReference type="SAM" id="SignalP"/>
    </source>
</evidence>
<feature type="signal peptide" evidence="4">
    <location>
        <begin position="1"/>
        <end position="30"/>
    </location>
</feature>
<feature type="compositionally biased region" description="Polar residues" evidence="3">
    <location>
        <begin position="313"/>
        <end position="332"/>
    </location>
</feature>
<protein>
    <submittedName>
        <fullName evidence="6">OLC1v1017483C1</fullName>
    </submittedName>
</protein>
<dbReference type="PANTHER" id="PTHR31286">
    <property type="entry name" value="GLYCINE-RICH CELL WALL STRUCTURAL PROTEIN 1.8-LIKE"/>
    <property type="match status" value="1"/>
</dbReference>
<organism evidence="6 7">
    <name type="scientific">Oldenlandia corymbosa var. corymbosa</name>
    <dbReference type="NCBI Taxonomy" id="529605"/>
    <lineage>
        <taxon>Eukaryota</taxon>
        <taxon>Viridiplantae</taxon>
        <taxon>Streptophyta</taxon>
        <taxon>Embryophyta</taxon>
        <taxon>Tracheophyta</taxon>
        <taxon>Spermatophyta</taxon>
        <taxon>Magnoliopsida</taxon>
        <taxon>eudicotyledons</taxon>
        <taxon>Gunneridae</taxon>
        <taxon>Pentapetalae</taxon>
        <taxon>asterids</taxon>
        <taxon>lamiids</taxon>
        <taxon>Gentianales</taxon>
        <taxon>Rubiaceae</taxon>
        <taxon>Rubioideae</taxon>
        <taxon>Spermacoceae</taxon>
        <taxon>Hedyotis-Oldenlandia complex</taxon>
        <taxon>Oldenlandia</taxon>
    </lineage>
</organism>
<evidence type="ECO:0000313" key="6">
    <source>
        <dbReference type="EMBL" id="CAI9116361.1"/>
    </source>
</evidence>
<keyword evidence="7" id="KW-1185">Reference proteome</keyword>
<feature type="region of interest" description="Disordered" evidence="3">
    <location>
        <begin position="352"/>
        <end position="385"/>
    </location>
</feature>
<proteinExistence type="predicted"/>
<feature type="region of interest" description="Disordered" evidence="3">
    <location>
        <begin position="313"/>
        <end position="335"/>
    </location>
</feature>
<sequence length="645" mass="70977">MNSSCAPQFVMMLMMLGAIMILGCMKVSNAADCNPMKLSPCGPTIFHNIAPSGKCCARLKEERPCLYLFKKDPALRKYVDSKYAKMIAMIQEALISSPPLQPFCLNLATSPLPVMDSIADPFSKLSLNKRETTIIEPEKDAALDYDREKALFGKLITSNVIGHGVIVQKLRNFWRLRGTISTNALGDNTILFCFSNILDKKRMIARSPWFVEDHLLVLEEDTANIIAKKHTFSRSPLWIQLHDLPIGLMSKSFAATAGNNIGRFLEVYCDNEGSCIGRFLRIRVEVDISLPLMHQTSNPFPERRFQRRRDEGGTTTMTQNLGDNLKSIQTSDPKPATHKTYIEALATSPTLIPTQHSIPPSSLTHTSQPATSRPPPSTTQEPSPLISHTVVPHTIPRLPRMSSIRVATHPNIPSRHFTPAIEAKYFSEAFSEKNHNNPNLVHDDDGSILASLSSVLNPRKTLEENLGLGASTARPTHAEAQTLLQRTIDQMFPPNSPPGSPPRVDLPPNVTGAESTALYHVKLAANTQASVPSSQPTLPSTPPTSSQPIIDYPPSPPASPQPSTQNNTTLPGSPFLVDVLMLVDSPLGRAERKVSIRRLQKISSTSSKSNSGRTTKRKLMIEDEIVETIPVEALPKKARVDDVAW</sequence>
<dbReference type="InterPro" id="IPR040256">
    <property type="entry name" value="At4g02000-like"/>
</dbReference>
<dbReference type="InterPro" id="IPR036312">
    <property type="entry name" value="Bifun_inhib/LTP/seed_sf"/>
</dbReference>
<keyword evidence="2" id="KW-0446">Lipid-binding</keyword>
<dbReference type="Proteomes" id="UP001161247">
    <property type="component" value="Chromosome 8"/>
</dbReference>